<feature type="domain" description="Type II secretion system protein GspF" evidence="8">
    <location>
        <begin position="57"/>
        <end position="181"/>
    </location>
</feature>
<name>A0A076NLE8_9CORY</name>
<evidence type="ECO:0000256" key="5">
    <source>
        <dbReference type="ARBA" id="ARBA00023136"/>
    </source>
</evidence>
<protein>
    <submittedName>
        <fullName evidence="10">Type II secretion system protein F domain-containing protein</fullName>
    </submittedName>
</protein>
<keyword evidence="3 7" id="KW-0812">Transmembrane</keyword>
<dbReference type="Proteomes" id="UP000028780">
    <property type="component" value="Chromosome"/>
</dbReference>
<evidence type="ECO:0000313" key="12">
    <source>
        <dbReference type="Proteomes" id="UP000215374"/>
    </source>
</evidence>
<evidence type="ECO:0000256" key="3">
    <source>
        <dbReference type="ARBA" id="ARBA00022692"/>
    </source>
</evidence>
<dbReference type="STRING" id="156978.CIMIT_01000"/>
<keyword evidence="5 7" id="KW-0472">Membrane</keyword>
<organism evidence="9 11">
    <name type="scientific">Corynebacterium imitans</name>
    <dbReference type="NCBI Taxonomy" id="156978"/>
    <lineage>
        <taxon>Bacteria</taxon>
        <taxon>Bacillati</taxon>
        <taxon>Actinomycetota</taxon>
        <taxon>Actinomycetes</taxon>
        <taxon>Mycobacteriales</taxon>
        <taxon>Corynebacteriaceae</taxon>
        <taxon>Corynebacterium</taxon>
    </lineage>
</organism>
<dbReference type="KEGG" id="cii:CIMIT_01000"/>
<keyword evidence="2" id="KW-1003">Cell membrane</keyword>
<gene>
    <name evidence="10" type="primary">gspF</name>
    <name evidence="9" type="ORF">CIMIT_01000</name>
    <name evidence="10" type="ORF">SAMEA4535761_00266</name>
</gene>
<dbReference type="HOGENOM" id="CLU_064089_1_1_11"/>
<evidence type="ECO:0000256" key="4">
    <source>
        <dbReference type="ARBA" id="ARBA00022989"/>
    </source>
</evidence>
<keyword evidence="4 7" id="KW-1133">Transmembrane helix</keyword>
<dbReference type="PANTHER" id="PTHR35007:SF3">
    <property type="entry name" value="POSSIBLE CONSERVED ALANINE RICH MEMBRANE PROTEIN"/>
    <property type="match status" value="1"/>
</dbReference>
<dbReference type="GO" id="GO:0005886">
    <property type="term" value="C:plasma membrane"/>
    <property type="evidence" value="ECO:0007669"/>
    <property type="project" value="UniProtKB-SubCell"/>
</dbReference>
<dbReference type="PANTHER" id="PTHR35007">
    <property type="entry name" value="INTEGRAL MEMBRANE PROTEIN-RELATED"/>
    <property type="match status" value="1"/>
</dbReference>
<proteinExistence type="predicted"/>
<sequence length="194" mass="19597">MISLTTTLFLAAALALPPVSPDVRVKYLRGEGPKTPRDGPRGAAPPVSAHRAAADITLFAACCEAGLPLATAAAAVADTYEESDGEPGSAWHTVAALTALGVDPGRAWNELHPLPGGAELAGLVALSNSSGSAIVAGCSRIVERLQAEAADEAKEKAERAGVLIAIPLTACFLPAFFVLGLAPAVISLGSAMLH</sequence>
<accession>A0A076NLE8</accession>
<evidence type="ECO:0000256" key="7">
    <source>
        <dbReference type="SAM" id="Phobius"/>
    </source>
</evidence>
<dbReference type="eggNOG" id="COG2064">
    <property type="taxonomic scope" value="Bacteria"/>
</dbReference>
<comment type="subcellular location">
    <subcellularLocation>
        <location evidence="1">Cell membrane</location>
        <topology evidence="1">Multi-pass membrane protein</topology>
    </subcellularLocation>
</comment>
<evidence type="ECO:0000313" key="11">
    <source>
        <dbReference type="Proteomes" id="UP000028780"/>
    </source>
</evidence>
<dbReference type="OrthoDB" id="3267562at2"/>
<evidence type="ECO:0000256" key="1">
    <source>
        <dbReference type="ARBA" id="ARBA00004651"/>
    </source>
</evidence>
<dbReference type="Pfam" id="PF00482">
    <property type="entry name" value="T2SSF"/>
    <property type="match status" value="1"/>
</dbReference>
<reference evidence="9 11" key="1">
    <citation type="submission" date="2014-08" db="EMBL/GenBank/DDBJ databases">
        <title>Complete genome sequence of Corynebacterium imitans DSM 44264, isolated from a five-month-old boy with suspected pharyngeal diphtheria.</title>
        <authorList>
            <person name="Mollmann S."/>
            <person name="Albersmeier A."/>
            <person name="Ruckert C."/>
            <person name="Tauch A."/>
        </authorList>
    </citation>
    <scope>NUCLEOTIDE SEQUENCE [LARGE SCALE GENOMIC DNA]</scope>
    <source>
        <strain evidence="9 11">DSM 44264</strain>
    </source>
</reference>
<keyword evidence="11" id="KW-1185">Reference proteome</keyword>
<feature type="transmembrane region" description="Helical" evidence="7">
    <location>
        <begin position="172"/>
        <end position="193"/>
    </location>
</feature>
<feature type="compositionally biased region" description="Basic and acidic residues" evidence="6">
    <location>
        <begin position="28"/>
        <end position="40"/>
    </location>
</feature>
<dbReference type="InterPro" id="IPR018076">
    <property type="entry name" value="T2SS_GspF_dom"/>
</dbReference>
<evidence type="ECO:0000256" key="2">
    <source>
        <dbReference type="ARBA" id="ARBA00022475"/>
    </source>
</evidence>
<evidence type="ECO:0000313" key="10">
    <source>
        <dbReference type="EMBL" id="SNV55800.1"/>
    </source>
</evidence>
<dbReference type="EMBL" id="CP009211">
    <property type="protein sequence ID" value="AIJ32680.1"/>
    <property type="molecule type" value="Genomic_DNA"/>
</dbReference>
<evidence type="ECO:0000313" key="9">
    <source>
        <dbReference type="EMBL" id="AIJ32680.1"/>
    </source>
</evidence>
<dbReference type="EMBL" id="LT906467">
    <property type="protein sequence ID" value="SNV55800.1"/>
    <property type="molecule type" value="Genomic_DNA"/>
</dbReference>
<evidence type="ECO:0000256" key="6">
    <source>
        <dbReference type="SAM" id="MobiDB-lite"/>
    </source>
</evidence>
<dbReference type="AlphaFoldDB" id="A0A076NLE8"/>
<evidence type="ECO:0000259" key="8">
    <source>
        <dbReference type="Pfam" id="PF00482"/>
    </source>
</evidence>
<dbReference type="Proteomes" id="UP000215374">
    <property type="component" value="Chromosome 1"/>
</dbReference>
<feature type="region of interest" description="Disordered" evidence="6">
    <location>
        <begin position="28"/>
        <end position="47"/>
    </location>
</feature>
<reference evidence="10 12" key="2">
    <citation type="submission" date="2017-06" db="EMBL/GenBank/DDBJ databases">
        <authorList>
            <consortium name="Pathogen Informatics"/>
        </authorList>
    </citation>
    <scope>NUCLEOTIDE SEQUENCE [LARGE SCALE GENOMIC DNA]</scope>
    <source>
        <strain evidence="10 12">NCTC13015</strain>
    </source>
</reference>
<dbReference type="RefSeq" id="WP_038587888.1">
    <property type="nucleotide sequence ID" value="NZ_CP009211.1"/>
</dbReference>